<dbReference type="PANTHER" id="PTHR43767">
    <property type="entry name" value="LONG-CHAIN-FATTY-ACID--COA LIGASE"/>
    <property type="match status" value="1"/>
</dbReference>
<dbReference type="InterPro" id="IPR000873">
    <property type="entry name" value="AMP-dep_synth/lig_dom"/>
</dbReference>
<evidence type="ECO:0000313" key="4">
    <source>
        <dbReference type="Proteomes" id="UP000274391"/>
    </source>
</evidence>
<dbReference type="EMBL" id="RQVS01000013">
    <property type="protein sequence ID" value="RRJ86016.1"/>
    <property type="molecule type" value="Genomic_DNA"/>
</dbReference>
<keyword evidence="3" id="KW-0436">Ligase</keyword>
<evidence type="ECO:0000259" key="2">
    <source>
        <dbReference type="Pfam" id="PF00501"/>
    </source>
</evidence>
<feature type="region of interest" description="Disordered" evidence="1">
    <location>
        <begin position="1"/>
        <end position="27"/>
    </location>
</feature>
<name>A0A3P3VWM0_9MICO</name>
<dbReference type="InterPro" id="IPR045851">
    <property type="entry name" value="AMP-bd_C_sf"/>
</dbReference>
<dbReference type="Pfam" id="PF00501">
    <property type="entry name" value="AMP-binding"/>
    <property type="match status" value="1"/>
</dbReference>
<reference evidence="3 4" key="1">
    <citation type="submission" date="2018-11" db="EMBL/GenBank/DDBJ databases">
        <title>YIM 102482-1 draft genome.</title>
        <authorList>
            <person name="Li G."/>
            <person name="Jiang Y."/>
        </authorList>
    </citation>
    <scope>NUCLEOTIDE SEQUENCE [LARGE SCALE GENOMIC DNA]</scope>
    <source>
        <strain evidence="3 4">YIM 102482-1</strain>
    </source>
</reference>
<accession>A0A3P3VWM0</accession>
<dbReference type="InterPro" id="IPR042099">
    <property type="entry name" value="ANL_N_sf"/>
</dbReference>
<dbReference type="Gene3D" id="3.40.50.12780">
    <property type="entry name" value="N-terminal domain of ligase-like"/>
    <property type="match status" value="1"/>
</dbReference>
<dbReference type="InterPro" id="IPR050237">
    <property type="entry name" value="ATP-dep_AMP-bd_enzyme"/>
</dbReference>
<sequence length="417" mass="43496">MAPTKPSRAATRSCKSATPIGVPTPGTSSVGAREIAVVAASDAGAVQRALAEAFAGGPIVLPRPEPGEQVDAAGLPEDACLIIETSGSTGVPKRVVLTAHALHASATATYERLDALAGRVGDFPSRQWLLCLPAHYIAGVQVLVRSLLAGTKPVELVGHFDADAFVAAAAQLTAERRYVSLVPVQLQRLVAAEAAAVDPVMRSFDGILVGGQSTPRPVLAAARARGWRVVTTYGSSETAGGCVYNGEPLRGVRVRIVDGEIWLGGPMLASGYLDDEVRDAATFVARDGERWYRSADAGELEAGPPQRIRVTGRLDHVIISGGEKVNLDVVERLAQQVPGCAEAVAVGAPSEEWGEVVVLVVPGAHEVSLDAVREACAVAGRAARPTRVVRIPVVPRLAGGKPDRRALAALVRHPLEN</sequence>
<dbReference type="Gene3D" id="3.30.300.30">
    <property type="match status" value="1"/>
</dbReference>
<dbReference type="Proteomes" id="UP000274391">
    <property type="component" value="Unassembled WGS sequence"/>
</dbReference>
<evidence type="ECO:0000313" key="3">
    <source>
        <dbReference type="EMBL" id="RRJ86016.1"/>
    </source>
</evidence>
<evidence type="ECO:0000256" key="1">
    <source>
        <dbReference type="SAM" id="MobiDB-lite"/>
    </source>
</evidence>
<dbReference type="SUPFAM" id="SSF56801">
    <property type="entry name" value="Acetyl-CoA synthetase-like"/>
    <property type="match status" value="1"/>
</dbReference>
<dbReference type="AlphaFoldDB" id="A0A3P3VWM0"/>
<protein>
    <submittedName>
        <fullName evidence="3">O-succinylbenzoate--CoA ligase</fullName>
    </submittedName>
</protein>
<feature type="domain" description="AMP-dependent synthetase/ligase" evidence="2">
    <location>
        <begin position="68"/>
        <end position="273"/>
    </location>
</feature>
<dbReference type="GO" id="GO:0016878">
    <property type="term" value="F:acid-thiol ligase activity"/>
    <property type="evidence" value="ECO:0007669"/>
    <property type="project" value="UniProtKB-ARBA"/>
</dbReference>
<keyword evidence="4" id="KW-1185">Reference proteome</keyword>
<comment type="caution">
    <text evidence="3">The sequence shown here is derived from an EMBL/GenBank/DDBJ whole genome shotgun (WGS) entry which is preliminary data.</text>
</comment>
<dbReference type="PANTHER" id="PTHR43767:SF1">
    <property type="entry name" value="NONRIBOSOMAL PEPTIDE SYNTHASE PES1 (EUROFUNG)-RELATED"/>
    <property type="match status" value="1"/>
</dbReference>
<proteinExistence type="predicted"/>
<gene>
    <name evidence="3" type="ORF">EG850_10805</name>
</gene>
<organism evidence="3 4">
    <name type="scientific">Gulosibacter macacae</name>
    <dbReference type="NCBI Taxonomy" id="2488791"/>
    <lineage>
        <taxon>Bacteria</taxon>
        <taxon>Bacillati</taxon>
        <taxon>Actinomycetota</taxon>
        <taxon>Actinomycetes</taxon>
        <taxon>Micrococcales</taxon>
        <taxon>Microbacteriaceae</taxon>
        <taxon>Gulosibacter</taxon>
    </lineage>
</organism>
<dbReference type="OrthoDB" id="9803968at2"/>